<feature type="region of interest" description="Disordered" evidence="1">
    <location>
        <begin position="161"/>
        <end position="185"/>
    </location>
</feature>
<accession>A0ABP0W531</accession>
<feature type="region of interest" description="Disordered" evidence="1">
    <location>
        <begin position="199"/>
        <end position="249"/>
    </location>
</feature>
<protein>
    <submittedName>
        <fullName evidence="2">Uncharacterized protein</fullName>
    </submittedName>
</protein>
<evidence type="ECO:0000313" key="2">
    <source>
        <dbReference type="EMBL" id="CAK9261629.1"/>
    </source>
</evidence>
<feature type="compositionally biased region" description="Basic and acidic residues" evidence="1">
    <location>
        <begin position="232"/>
        <end position="242"/>
    </location>
</feature>
<reference evidence="2" key="1">
    <citation type="submission" date="2024-02" db="EMBL/GenBank/DDBJ databases">
        <authorList>
            <consortium name="ELIXIR-Norway"/>
            <consortium name="Elixir Norway"/>
        </authorList>
    </citation>
    <scope>NUCLEOTIDE SEQUENCE</scope>
</reference>
<evidence type="ECO:0000256" key="1">
    <source>
        <dbReference type="SAM" id="MobiDB-lite"/>
    </source>
</evidence>
<evidence type="ECO:0000313" key="3">
    <source>
        <dbReference type="Proteomes" id="UP001497444"/>
    </source>
</evidence>
<proteinExistence type="predicted"/>
<dbReference type="EMBL" id="OZ020109">
    <property type="protein sequence ID" value="CAK9261629.1"/>
    <property type="molecule type" value="Genomic_DNA"/>
</dbReference>
<feature type="region of interest" description="Disordered" evidence="1">
    <location>
        <begin position="421"/>
        <end position="440"/>
    </location>
</feature>
<feature type="region of interest" description="Disordered" evidence="1">
    <location>
        <begin position="43"/>
        <end position="107"/>
    </location>
</feature>
<keyword evidence="3" id="KW-1185">Reference proteome</keyword>
<gene>
    <name evidence="2" type="ORF">CSSPJE1EN1_LOCUS7107</name>
</gene>
<feature type="compositionally biased region" description="Polar residues" evidence="1">
    <location>
        <begin position="161"/>
        <end position="184"/>
    </location>
</feature>
<dbReference type="Proteomes" id="UP001497444">
    <property type="component" value="Chromosome 14"/>
</dbReference>
<organism evidence="2 3">
    <name type="scientific">Sphagnum jensenii</name>
    <dbReference type="NCBI Taxonomy" id="128206"/>
    <lineage>
        <taxon>Eukaryota</taxon>
        <taxon>Viridiplantae</taxon>
        <taxon>Streptophyta</taxon>
        <taxon>Embryophyta</taxon>
        <taxon>Bryophyta</taxon>
        <taxon>Sphagnophytina</taxon>
        <taxon>Sphagnopsida</taxon>
        <taxon>Sphagnales</taxon>
        <taxon>Sphagnaceae</taxon>
        <taxon>Sphagnum</taxon>
    </lineage>
</organism>
<sequence length="471" mass="51459">MERFHQEAFEMWQVQERQQQVEVAAAVHAQRLSASIILEKIEANQGKENGRPASQHPNGAPPSGQNWPLLQPESEALGSHHLWERGSHEYGGQELQTPGKGHWLSSSPQEQLPILTPQSTILTQPGWKPPVSPRAQLTEIQQEEAEWRRMEEKNPFGATSQAMLSASPESSIGFGPQTSPSSSLKFYGQFQDEDAYKAASLNAPSGAGANFQGHPSSARQGDIPAWVSSLSSEKESSPRELGDELLESTQNKRVTKVNLNTFNQPFAPQLSQKTVILNDGDFVQLKESKKNKKRFAKVKALAPNGAFTSIGEPPLANTSLMASHLGPLEVSEESFSSHSSEPLLAEVSKFQEPTNTAWSVNPSGQPKTPMSLTEIQKGKKQASQEQEQLPISQAGNVQQGIQASLQPVVLVSQSVSGGASAWQTLPSQQPMSAPHSKTVVFGDDDDGSFWDTNFDRRRNLGASKHVLKPEW</sequence>
<feature type="compositionally biased region" description="Polar residues" evidence="1">
    <location>
        <begin position="422"/>
        <end position="431"/>
    </location>
</feature>
<name>A0ABP0W531_9BRYO</name>